<proteinExistence type="predicted"/>
<dbReference type="AlphaFoldDB" id="A0A6J7MNE0"/>
<accession>A0A6J7MNE0</accession>
<keyword evidence="1" id="KW-1133">Transmembrane helix</keyword>
<name>A0A6J7MNE0_9ZZZZ</name>
<keyword evidence="1" id="KW-0812">Transmembrane</keyword>
<evidence type="ECO:0000313" key="8">
    <source>
        <dbReference type="EMBL" id="CAB5049800.1"/>
    </source>
</evidence>
<evidence type="ECO:0000313" key="7">
    <source>
        <dbReference type="EMBL" id="CAB4982286.1"/>
    </source>
</evidence>
<keyword evidence="1" id="KW-0472">Membrane</keyword>
<evidence type="ECO:0000313" key="9">
    <source>
        <dbReference type="EMBL" id="CAB5074731.1"/>
    </source>
</evidence>
<dbReference type="EMBL" id="CAFBQK010000057">
    <property type="protein sequence ID" value="CAB5049800.1"/>
    <property type="molecule type" value="Genomic_DNA"/>
</dbReference>
<dbReference type="EMBL" id="CAFBRB010000057">
    <property type="protein sequence ID" value="CAB5074731.1"/>
    <property type="molecule type" value="Genomic_DNA"/>
</dbReference>
<dbReference type="EMBL" id="CAEZWO010000034">
    <property type="protein sequence ID" value="CAB4656869.1"/>
    <property type="molecule type" value="Genomic_DNA"/>
</dbReference>
<evidence type="ECO:0000313" key="5">
    <source>
        <dbReference type="EMBL" id="CAB4827924.1"/>
    </source>
</evidence>
<evidence type="ECO:0000313" key="6">
    <source>
        <dbReference type="EMBL" id="CAB4840502.1"/>
    </source>
</evidence>
<protein>
    <submittedName>
        <fullName evidence="7">Unannotated protein</fullName>
    </submittedName>
</protein>
<sequence>MAITSLAPEVNRAKKSVIEKSSKAVLRLVPDLGTGERADNKAFVTFVSAVGVLGLLLLLGINTLLAQGAFELHRLQTQATTLSDQREAILAQIAKSSSPEQVAANAKKLGMVPSIDPRFLAVDPATNTGAAK</sequence>
<evidence type="ECO:0000313" key="4">
    <source>
        <dbReference type="EMBL" id="CAB4764164.1"/>
    </source>
</evidence>
<reference evidence="7" key="1">
    <citation type="submission" date="2020-05" db="EMBL/GenBank/DDBJ databases">
        <authorList>
            <person name="Chiriac C."/>
            <person name="Salcher M."/>
            <person name="Ghai R."/>
            <person name="Kavagutti S V."/>
        </authorList>
    </citation>
    <scope>NUCLEOTIDE SEQUENCE</scope>
</reference>
<dbReference type="EMBL" id="CAFAZX010000009">
    <property type="protein sequence ID" value="CAB4840502.1"/>
    <property type="molecule type" value="Genomic_DNA"/>
</dbReference>
<evidence type="ECO:0000313" key="2">
    <source>
        <dbReference type="EMBL" id="CAB4656869.1"/>
    </source>
</evidence>
<evidence type="ECO:0000313" key="3">
    <source>
        <dbReference type="EMBL" id="CAB4708824.1"/>
    </source>
</evidence>
<dbReference type="EMBL" id="CAEZYB010000096">
    <property type="protein sequence ID" value="CAB4708824.1"/>
    <property type="molecule type" value="Genomic_DNA"/>
</dbReference>
<feature type="transmembrane region" description="Helical" evidence="1">
    <location>
        <begin position="42"/>
        <end position="65"/>
    </location>
</feature>
<dbReference type="EMBL" id="CAFABI010000059">
    <property type="protein sequence ID" value="CAB4827924.1"/>
    <property type="molecule type" value="Genomic_DNA"/>
</dbReference>
<dbReference type="EMBL" id="CAEZZR010000004">
    <property type="protein sequence ID" value="CAB4764164.1"/>
    <property type="molecule type" value="Genomic_DNA"/>
</dbReference>
<gene>
    <name evidence="2" type="ORF">UFOPK2254_00486</name>
    <name evidence="3" type="ORF">UFOPK2646_00862</name>
    <name evidence="4" type="ORF">UFOPK2907_00087</name>
    <name evidence="5" type="ORF">UFOPK3197_00646</name>
    <name evidence="6" type="ORF">UFOPK3241_00286</name>
    <name evidence="7" type="ORF">UFOPK3937_00801</name>
    <name evidence="8" type="ORF">UFOPK4265_00576</name>
    <name evidence="9" type="ORF">UFOPK4401_00645</name>
</gene>
<dbReference type="EMBL" id="CAFBOJ010000081">
    <property type="protein sequence ID" value="CAB4982286.1"/>
    <property type="molecule type" value="Genomic_DNA"/>
</dbReference>
<organism evidence="7">
    <name type="scientific">freshwater metagenome</name>
    <dbReference type="NCBI Taxonomy" id="449393"/>
    <lineage>
        <taxon>unclassified sequences</taxon>
        <taxon>metagenomes</taxon>
        <taxon>ecological metagenomes</taxon>
    </lineage>
</organism>
<evidence type="ECO:0000256" key="1">
    <source>
        <dbReference type="SAM" id="Phobius"/>
    </source>
</evidence>